<proteinExistence type="predicted"/>
<keyword evidence="2" id="KW-1185">Reference proteome</keyword>
<protein>
    <submittedName>
        <fullName evidence="1">Uncharacterized protein</fullName>
    </submittedName>
</protein>
<dbReference type="AlphaFoldDB" id="A0AAD7IL51"/>
<dbReference type="EMBL" id="JARJLG010000109">
    <property type="protein sequence ID" value="KAJ7744033.1"/>
    <property type="molecule type" value="Genomic_DNA"/>
</dbReference>
<gene>
    <name evidence="1" type="ORF">DFH07DRAFT_777187</name>
</gene>
<name>A0AAD7IL51_9AGAR</name>
<comment type="caution">
    <text evidence="1">The sequence shown here is derived from an EMBL/GenBank/DDBJ whole genome shotgun (WGS) entry which is preliminary data.</text>
</comment>
<organism evidence="1 2">
    <name type="scientific">Mycena maculata</name>
    <dbReference type="NCBI Taxonomy" id="230809"/>
    <lineage>
        <taxon>Eukaryota</taxon>
        <taxon>Fungi</taxon>
        <taxon>Dikarya</taxon>
        <taxon>Basidiomycota</taxon>
        <taxon>Agaricomycotina</taxon>
        <taxon>Agaricomycetes</taxon>
        <taxon>Agaricomycetidae</taxon>
        <taxon>Agaricales</taxon>
        <taxon>Marasmiineae</taxon>
        <taxon>Mycenaceae</taxon>
        <taxon>Mycena</taxon>
    </lineage>
</organism>
<reference evidence="1" key="1">
    <citation type="submission" date="2023-03" db="EMBL/GenBank/DDBJ databases">
        <title>Massive genome expansion in bonnet fungi (Mycena s.s.) driven by repeated elements and novel gene families across ecological guilds.</title>
        <authorList>
            <consortium name="Lawrence Berkeley National Laboratory"/>
            <person name="Harder C.B."/>
            <person name="Miyauchi S."/>
            <person name="Viragh M."/>
            <person name="Kuo A."/>
            <person name="Thoen E."/>
            <person name="Andreopoulos B."/>
            <person name="Lu D."/>
            <person name="Skrede I."/>
            <person name="Drula E."/>
            <person name="Henrissat B."/>
            <person name="Morin E."/>
            <person name="Kohler A."/>
            <person name="Barry K."/>
            <person name="LaButti K."/>
            <person name="Morin E."/>
            <person name="Salamov A."/>
            <person name="Lipzen A."/>
            <person name="Mereny Z."/>
            <person name="Hegedus B."/>
            <person name="Baldrian P."/>
            <person name="Stursova M."/>
            <person name="Weitz H."/>
            <person name="Taylor A."/>
            <person name="Grigoriev I.V."/>
            <person name="Nagy L.G."/>
            <person name="Martin F."/>
            <person name="Kauserud H."/>
        </authorList>
    </citation>
    <scope>NUCLEOTIDE SEQUENCE</scope>
    <source>
        <strain evidence="1">CBHHK188m</strain>
    </source>
</reference>
<accession>A0AAD7IL51</accession>
<evidence type="ECO:0000313" key="2">
    <source>
        <dbReference type="Proteomes" id="UP001215280"/>
    </source>
</evidence>
<evidence type="ECO:0000313" key="1">
    <source>
        <dbReference type="EMBL" id="KAJ7744033.1"/>
    </source>
</evidence>
<sequence>MGEVTLCWVALSNFSNKILGCGEWWEKMHHILGGRWPKAHWYKRRGGPGKLHQGLSTTIPNFGLKKPLVGTIFGMKKPLSDKGGHRRGVAGNTYCAVDYVSSLWYRDLFRWFLKIWPQKATLKDRGWMLSSSHILEEDGGSGIEKKNWPKFLQFSFTFFQET</sequence>
<dbReference type="Proteomes" id="UP001215280">
    <property type="component" value="Unassembled WGS sequence"/>
</dbReference>